<keyword evidence="3" id="KW-1185">Reference proteome</keyword>
<feature type="transmembrane region" description="Helical" evidence="1">
    <location>
        <begin position="21"/>
        <end position="43"/>
    </location>
</feature>
<proteinExistence type="predicted"/>
<feature type="transmembrane region" description="Helical" evidence="1">
    <location>
        <begin position="76"/>
        <end position="101"/>
    </location>
</feature>
<feature type="transmembrane region" description="Helical" evidence="1">
    <location>
        <begin position="49"/>
        <end position="69"/>
    </location>
</feature>
<evidence type="ECO:0008006" key="4">
    <source>
        <dbReference type="Google" id="ProtNLM"/>
    </source>
</evidence>
<evidence type="ECO:0000313" key="3">
    <source>
        <dbReference type="Proteomes" id="UP001596409"/>
    </source>
</evidence>
<accession>A0ABW2E9S3</accession>
<organism evidence="2 3">
    <name type="scientific">Streptomyces viridiviolaceus</name>
    <dbReference type="NCBI Taxonomy" id="68282"/>
    <lineage>
        <taxon>Bacteria</taxon>
        <taxon>Bacillati</taxon>
        <taxon>Actinomycetota</taxon>
        <taxon>Actinomycetes</taxon>
        <taxon>Kitasatosporales</taxon>
        <taxon>Streptomycetaceae</taxon>
        <taxon>Streptomyces</taxon>
    </lineage>
</organism>
<keyword evidence="1" id="KW-1133">Transmembrane helix</keyword>
<evidence type="ECO:0000256" key="1">
    <source>
        <dbReference type="SAM" id="Phobius"/>
    </source>
</evidence>
<sequence length="144" mass="15299">MNALNPPSARPAGPLSRRLHWPMVIGLALFALIRPIFSIAGWSEVLGKPATPLILTAVISVVWIAVVGFSRVREPLLQLLATGICYAIASTLLAAVLSPVLEGELQGPITNPIALVMVCLTNVVWGGLCGVCAWGLQRRRGVRS</sequence>
<keyword evidence="1" id="KW-0472">Membrane</keyword>
<dbReference type="RefSeq" id="WP_189880399.1">
    <property type="nucleotide sequence ID" value="NZ_BMWA01000041.1"/>
</dbReference>
<name>A0ABW2E9S3_9ACTN</name>
<comment type="caution">
    <text evidence="2">The sequence shown here is derived from an EMBL/GenBank/DDBJ whole genome shotgun (WGS) entry which is preliminary data.</text>
</comment>
<evidence type="ECO:0000313" key="2">
    <source>
        <dbReference type="EMBL" id="MFC7016009.1"/>
    </source>
</evidence>
<protein>
    <recommendedName>
        <fullName evidence="4">Integral membrane protein</fullName>
    </recommendedName>
</protein>
<keyword evidence="1" id="KW-0812">Transmembrane</keyword>
<dbReference type="Proteomes" id="UP001596409">
    <property type="component" value="Unassembled WGS sequence"/>
</dbReference>
<feature type="transmembrane region" description="Helical" evidence="1">
    <location>
        <begin position="113"/>
        <end position="136"/>
    </location>
</feature>
<dbReference type="EMBL" id="JBHSYM010000072">
    <property type="protein sequence ID" value="MFC7016009.1"/>
    <property type="molecule type" value="Genomic_DNA"/>
</dbReference>
<reference evidence="3" key="1">
    <citation type="journal article" date="2019" name="Int. J. Syst. Evol. Microbiol.">
        <title>The Global Catalogue of Microorganisms (GCM) 10K type strain sequencing project: providing services to taxonomists for standard genome sequencing and annotation.</title>
        <authorList>
            <consortium name="The Broad Institute Genomics Platform"/>
            <consortium name="The Broad Institute Genome Sequencing Center for Infectious Disease"/>
            <person name="Wu L."/>
            <person name="Ma J."/>
        </authorList>
    </citation>
    <scope>NUCLEOTIDE SEQUENCE [LARGE SCALE GENOMIC DNA]</scope>
    <source>
        <strain evidence="3">JCM 4855</strain>
    </source>
</reference>
<gene>
    <name evidence="2" type="ORF">ACFQMH_30785</name>
</gene>